<dbReference type="SUPFAM" id="SSF47005">
    <property type="entry name" value="Peripheral subunit-binding domain of 2-oxo acid dehydrogenase complex"/>
    <property type="match status" value="1"/>
</dbReference>
<dbReference type="Gene3D" id="3.30.559.10">
    <property type="entry name" value="Chloramphenicol acetyltransferase-like domain"/>
    <property type="match status" value="1"/>
</dbReference>
<evidence type="ECO:0000256" key="1">
    <source>
        <dbReference type="ARBA" id="ARBA00001938"/>
    </source>
</evidence>
<dbReference type="InterPro" id="IPR004167">
    <property type="entry name" value="PSBD"/>
</dbReference>
<evidence type="ECO:0000259" key="6">
    <source>
        <dbReference type="PROSITE" id="PS50968"/>
    </source>
</evidence>
<dbReference type="Pfam" id="PF02817">
    <property type="entry name" value="E3_binding"/>
    <property type="match status" value="1"/>
</dbReference>
<proteinExistence type="inferred from homology"/>
<dbReference type="PANTHER" id="PTHR23151">
    <property type="entry name" value="DIHYDROLIPOAMIDE ACETYL/SUCCINYL-TRANSFERASE-RELATED"/>
    <property type="match status" value="1"/>
</dbReference>
<feature type="domain" description="Lipoyl-binding" evidence="6">
    <location>
        <begin position="2"/>
        <end position="77"/>
    </location>
</feature>
<dbReference type="InterPro" id="IPR036625">
    <property type="entry name" value="E3-bd_dom_sf"/>
</dbReference>
<dbReference type="SUPFAM" id="SSF52777">
    <property type="entry name" value="CoA-dependent acyltransferases"/>
    <property type="match status" value="1"/>
</dbReference>
<dbReference type="GO" id="GO:0045254">
    <property type="term" value="C:pyruvate dehydrogenase complex"/>
    <property type="evidence" value="ECO:0007669"/>
    <property type="project" value="InterPro"/>
</dbReference>
<feature type="region of interest" description="Disordered" evidence="5">
    <location>
        <begin position="174"/>
        <end position="194"/>
    </location>
</feature>
<accession>A0A212IW38</accession>
<dbReference type="EC" id="2.3.1.-" evidence="4"/>
<dbReference type="CDD" id="cd06849">
    <property type="entry name" value="lipoyl_domain"/>
    <property type="match status" value="1"/>
</dbReference>
<keyword evidence="4 8" id="KW-0808">Transferase</keyword>
<gene>
    <name evidence="8" type="primary">acoC</name>
    <name evidence="8" type="ORF">KL86DPRO_10183</name>
</gene>
<feature type="compositionally biased region" description="Low complexity" evidence="5">
    <location>
        <begin position="86"/>
        <end position="127"/>
    </location>
</feature>
<feature type="domain" description="Peripheral subunit-binding (PSBD)" evidence="7">
    <location>
        <begin position="132"/>
        <end position="169"/>
    </location>
</feature>
<dbReference type="Gene3D" id="4.10.320.10">
    <property type="entry name" value="E3-binding domain"/>
    <property type="match status" value="1"/>
</dbReference>
<dbReference type="InterPro" id="IPR001078">
    <property type="entry name" value="2-oxoacid_DH_actylTfrase"/>
</dbReference>
<dbReference type="InterPro" id="IPR023213">
    <property type="entry name" value="CAT-like_dom_sf"/>
</dbReference>
<feature type="region of interest" description="Disordered" evidence="5">
    <location>
        <begin position="83"/>
        <end position="131"/>
    </location>
</feature>
<dbReference type="PROSITE" id="PS50968">
    <property type="entry name" value="BIOTINYL_LIPOYL"/>
    <property type="match status" value="1"/>
</dbReference>
<organism evidence="8">
    <name type="scientific">uncultured delta proteobacterium</name>
    <dbReference type="NCBI Taxonomy" id="34034"/>
    <lineage>
        <taxon>Bacteria</taxon>
        <taxon>Deltaproteobacteria</taxon>
        <taxon>environmental samples</taxon>
    </lineage>
</organism>
<keyword evidence="3 4" id="KW-0450">Lipoyl</keyword>
<evidence type="ECO:0000313" key="8">
    <source>
        <dbReference type="EMBL" id="SBV91390.1"/>
    </source>
</evidence>
<dbReference type="PROSITE" id="PS51826">
    <property type="entry name" value="PSBD"/>
    <property type="match status" value="1"/>
</dbReference>
<dbReference type="PANTHER" id="PTHR23151:SF90">
    <property type="entry name" value="DIHYDROLIPOYLLYSINE-RESIDUE ACETYLTRANSFERASE COMPONENT OF PYRUVATE DEHYDROGENASE COMPLEX, MITOCHONDRIAL-RELATED"/>
    <property type="match status" value="1"/>
</dbReference>
<dbReference type="SUPFAM" id="SSF51230">
    <property type="entry name" value="Single hybrid motif"/>
    <property type="match status" value="1"/>
</dbReference>
<protein>
    <recommendedName>
        <fullName evidence="4">Dihydrolipoamide acetyltransferase component of pyruvate dehydrogenase complex</fullName>
        <ecNumber evidence="4">2.3.1.-</ecNumber>
    </recommendedName>
</protein>
<dbReference type="InterPro" id="IPR045257">
    <property type="entry name" value="E2/Pdx1"/>
</dbReference>
<name>A0A212IW38_9DELT</name>
<dbReference type="Gene3D" id="2.40.50.100">
    <property type="match status" value="1"/>
</dbReference>
<dbReference type="AlphaFoldDB" id="A0A212IW38"/>
<dbReference type="GO" id="GO:0016746">
    <property type="term" value="F:acyltransferase activity"/>
    <property type="evidence" value="ECO:0007669"/>
    <property type="project" value="UniProtKB-KW"/>
</dbReference>
<dbReference type="GO" id="GO:0006086">
    <property type="term" value="P:pyruvate decarboxylation to acetyl-CoA"/>
    <property type="evidence" value="ECO:0007669"/>
    <property type="project" value="InterPro"/>
</dbReference>
<evidence type="ECO:0000256" key="4">
    <source>
        <dbReference type="RuleBase" id="RU003423"/>
    </source>
</evidence>
<evidence type="ECO:0000259" key="7">
    <source>
        <dbReference type="PROSITE" id="PS51826"/>
    </source>
</evidence>
<evidence type="ECO:0000256" key="5">
    <source>
        <dbReference type="SAM" id="MobiDB-lite"/>
    </source>
</evidence>
<dbReference type="InterPro" id="IPR011053">
    <property type="entry name" value="Single_hybrid_motif"/>
</dbReference>
<dbReference type="Pfam" id="PF00364">
    <property type="entry name" value="Biotin_lipoyl"/>
    <property type="match status" value="1"/>
</dbReference>
<dbReference type="EMBL" id="FLUQ01000001">
    <property type="protein sequence ID" value="SBV91390.1"/>
    <property type="molecule type" value="Genomic_DNA"/>
</dbReference>
<sequence length="418" mass="43415">MAFTITMPQLGLTMTEGTVGKWLKKVGDPVAVGEPLMEIETDKLSTEVMSEAEGLLLAIVAKDGDEVPVQGVLGYIGQSGEAVPGAAPAPAQAQAPAPAQAPAQAAPAAAPAPQSAPQSAPQATAQPGGRIKASPLAKKVAAAKGVDLALLAGSGPGGRILQRDVLAAPAASAAPSPAPAQAAPVAAASSAARREKLKGMRKTVGERMLASHTQIPPVTQNMKIDVTELLAFRAMLNAKREKGETFSLNDLILKATAKALSQHKEMLASLDGNEVVYNEDVHIGMAVALDEGLIVPTIRNADMLGLEALSAKAKDLARRARDGQLGMDEYAGSTFSVSNLGMFGVETFTPIINQPNAAILGVCAVDSELDMDGEGKVYKKQVMRISLTYDHRLLDGAVAARFQVTLRTLLQDPMSILL</sequence>
<feature type="compositionally biased region" description="Low complexity" evidence="5">
    <location>
        <begin position="174"/>
        <end position="191"/>
    </location>
</feature>
<comment type="similarity">
    <text evidence="2 4">Belongs to the 2-oxoacid dehydrogenase family.</text>
</comment>
<dbReference type="InterPro" id="IPR000089">
    <property type="entry name" value="Biotin_lipoyl"/>
</dbReference>
<reference evidence="8" key="1">
    <citation type="submission" date="2016-04" db="EMBL/GenBank/DDBJ databases">
        <authorList>
            <person name="Evans L.H."/>
            <person name="Alamgir A."/>
            <person name="Owens N."/>
            <person name="Weber N.D."/>
            <person name="Virtaneva K."/>
            <person name="Barbian K."/>
            <person name="Babar A."/>
            <person name="Rosenke K."/>
        </authorList>
    </citation>
    <scope>NUCLEOTIDE SEQUENCE</scope>
    <source>
        <strain evidence="8">86</strain>
    </source>
</reference>
<comment type="cofactor">
    <cofactor evidence="1 4">
        <name>(R)-lipoate</name>
        <dbReference type="ChEBI" id="CHEBI:83088"/>
    </cofactor>
</comment>
<evidence type="ECO:0000256" key="3">
    <source>
        <dbReference type="ARBA" id="ARBA00022823"/>
    </source>
</evidence>
<evidence type="ECO:0000256" key="2">
    <source>
        <dbReference type="ARBA" id="ARBA00007317"/>
    </source>
</evidence>
<keyword evidence="4 8" id="KW-0012">Acyltransferase</keyword>
<dbReference type="Pfam" id="PF00198">
    <property type="entry name" value="2-oxoacid_dh"/>
    <property type="match status" value="1"/>
</dbReference>